<dbReference type="EMBL" id="JAQQWL010000011">
    <property type="protein sequence ID" value="KAK8050726.1"/>
    <property type="molecule type" value="Genomic_DNA"/>
</dbReference>
<reference evidence="3 4" key="1">
    <citation type="submission" date="2023-01" db="EMBL/GenBank/DDBJ databases">
        <title>Analysis of 21 Apiospora genomes using comparative genomics revels a genus with tremendous synthesis potential of carbohydrate active enzymes and secondary metabolites.</title>
        <authorList>
            <person name="Sorensen T."/>
        </authorList>
    </citation>
    <scope>NUCLEOTIDE SEQUENCE [LARGE SCALE GENOMIC DNA]</scope>
    <source>
        <strain evidence="3 4">CBS 135458</strain>
    </source>
</reference>
<keyword evidence="2" id="KW-0812">Transmembrane</keyword>
<feature type="compositionally biased region" description="Basic and acidic residues" evidence="1">
    <location>
        <begin position="1"/>
        <end position="17"/>
    </location>
</feature>
<keyword evidence="2" id="KW-1133">Transmembrane helix</keyword>
<keyword evidence="4" id="KW-1185">Reference proteome</keyword>
<organism evidence="3 4">
    <name type="scientific">Apiospora phragmitis</name>
    <dbReference type="NCBI Taxonomy" id="2905665"/>
    <lineage>
        <taxon>Eukaryota</taxon>
        <taxon>Fungi</taxon>
        <taxon>Dikarya</taxon>
        <taxon>Ascomycota</taxon>
        <taxon>Pezizomycotina</taxon>
        <taxon>Sordariomycetes</taxon>
        <taxon>Xylariomycetidae</taxon>
        <taxon>Amphisphaeriales</taxon>
        <taxon>Apiosporaceae</taxon>
        <taxon>Apiospora</taxon>
    </lineage>
</organism>
<sequence>MWDDHRKGIENYRHQPIEPEPEQESGTTAASACTSSCAAAAAYPMASSRQRRSAAPAAPALAPPTTPRNLYFTYFRYLAALVLIVASCVNLSTSVPSRQRGRGAQAATVSRPTPCTRLSTGRRLQMYTCNIIICTPQGGAKVGAATKVFI</sequence>
<proteinExistence type="predicted"/>
<evidence type="ECO:0000256" key="2">
    <source>
        <dbReference type="SAM" id="Phobius"/>
    </source>
</evidence>
<comment type="caution">
    <text evidence="3">The sequence shown here is derived from an EMBL/GenBank/DDBJ whole genome shotgun (WGS) entry which is preliminary data.</text>
</comment>
<feature type="region of interest" description="Disordered" evidence="1">
    <location>
        <begin position="1"/>
        <end position="29"/>
    </location>
</feature>
<gene>
    <name evidence="3" type="ORF">PG994_012456</name>
</gene>
<evidence type="ECO:0000313" key="3">
    <source>
        <dbReference type="EMBL" id="KAK8050726.1"/>
    </source>
</evidence>
<dbReference type="RefSeq" id="XP_066712975.1">
    <property type="nucleotide sequence ID" value="XM_066863865.1"/>
</dbReference>
<feature type="transmembrane region" description="Helical" evidence="2">
    <location>
        <begin position="74"/>
        <end position="92"/>
    </location>
</feature>
<evidence type="ECO:0000256" key="1">
    <source>
        <dbReference type="SAM" id="MobiDB-lite"/>
    </source>
</evidence>
<accession>A0ABR1TVN8</accession>
<protein>
    <submittedName>
        <fullName evidence="3">Uncharacterized protein</fullName>
    </submittedName>
</protein>
<dbReference type="Proteomes" id="UP001480595">
    <property type="component" value="Unassembled WGS sequence"/>
</dbReference>
<keyword evidence="2" id="KW-0472">Membrane</keyword>
<dbReference type="GeneID" id="92096928"/>
<name>A0ABR1TVN8_9PEZI</name>
<evidence type="ECO:0000313" key="4">
    <source>
        <dbReference type="Proteomes" id="UP001480595"/>
    </source>
</evidence>